<keyword evidence="3" id="KW-1185">Reference proteome</keyword>
<dbReference type="Proteomes" id="UP000247099">
    <property type="component" value="Unassembled WGS sequence"/>
</dbReference>
<organism evidence="2 3">
    <name type="scientific">Coraliomargarita sinensis</name>
    <dbReference type="NCBI Taxonomy" id="2174842"/>
    <lineage>
        <taxon>Bacteria</taxon>
        <taxon>Pseudomonadati</taxon>
        <taxon>Verrucomicrobiota</taxon>
        <taxon>Opitutia</taxon>
        <taxon>Puniceicoccales</taxon>
        <taxon>Coraliomargaritaceae</taxon>
        <taxon>Coraliomargarita</taxon>
    </lineage>
</organism>
<name>A0A317ZCS8_9BACT</name>
<dbReference type="Gene3D" id="1.20.1250.20">
    <property type="entry name" value="MFS general substrate transporter like domains"/>
    <property type="match status" value="1"/>
</dbReference>
<proteinExistence type="predicted"/>
<accession>A0A317ZCS8</accession>
<dbReference type="InterPro" id="IPR052528">
    <property type="entry name" value="Sugar_transport-like"/>
</dbReference>
<comment type="caution">
    <text evidence="2">The sequence shown here is derived from an EMBL/GenBank/DDBJ whole genome shotgun (WGS) entry which is preliminary data.</text>
</comment>
<dbReference type="CDD" id="cd06174">
    <property type="entry name" value="MFS"/>
    <property type="match status" value="1"/>
</dbReference>
<feature type="transmembrane region" description="Helical" evidence="1">
    <location>
        <begin position="220"/>
        <end position="238"/>
    </location>
</feature>
<keyword evidence="1" id="KW-1133">Transmembrane helix</keyword>
<dbReference type="RefSeq" id="WP_146209390.1">
    <property type="nucleotide sequence ID" value="NZ_QHJQ01000014.1"/>
</dbReference>
<dbReference type="PANTHER" id="PTHR23526:SF2">
    <property type="entry name" value="MAJOR FACILITATOR SUPERFAMILY (MFS) PROFILE DOMAIN-CONTAINING PROTEIN"/>
    <property type="match status" value="1"/>
</dbReference>
<feature type="transmembrane region" description="Helical" evidence="1">
    <location>
        <begin position="89"/>
        <end position="115"/>
    </location>
</feature>
<evidence type="ECO:0000313" key="3">
    <source>
        <dbReference type="Proteomes" id="UP000247099"/>
    </source>
</evidence>
<protein>
    <recommendedName>
        <fullName evidence="4">Major facilitator superfamily (MFS) profile domain-containing protein</fullName>
    </recommendedName>
</protein>
<dbReference type="PANTHER" id="PTHR23526">
    <property type="entry name" value="INTEGRAL MEMBRANE TRANSPORT PROTEIN-RELATED"/>
    <property type="match status" value="1"/>
</dbReference>
<dbReference type="SUPFAM" id="SSF103473">
    <property type="entry name" value="MFS general substrate transporter"/>
    <property type="match status" value="1"/>
</dbReference>
<dbReference type="OrthoDB" id="184990at2"/>
<feature type="transmembrane region" description="Helical" evidence="1">
    <location>
        <begin position="57"/>
        <end position="77"/>
    </location>
</feature>
<dbReference type="EMBL" id="QHJQ01000014">
    <property type="protein sequence ID" value="PXA02994.1"/>
    <property type="molecule type" value="Genomic_DNA"/>
</dbReference>
<feature type="transmembrane region" description="Helical" evidence="1">
    <location>
        <begin position="26"/>
        <end position="45"/>
    </location>
</feature>
<reference evidence="2 3" key="1">
    <citation type="submission" date="2018-05" db="EMBL/GenBank/DDBJ databases">
        <title>Coraliomargarita sinensis sp. nov., isolated from a marine solar saltern.</title>
        <authorList>
            <person name="Zhou L.Y."/>
        </authorList>
    </citation>
    <scope>NUCLEOTIDE SEQUENCE [LARGE SCALE GENOMIC DNA]</scope>
    <source>
        <strain evidence="2 3">WN38</strain>
    </source>
</reference>
<dbReference type="AlphaFoldDB" id="A0A317ZCS8"/>
<feature type="transmembrane region" description="Helical" evidence="1">
    <location>
        <begin position="258"/>
        <end position="274"/>
    </location>
</feature>
<keyword evidence="1" id="KW-0812">Transmembrane</keyword>
<evidence type="ECO:0000256" key="1">
    <source>
        <dbReference type="SAM" id="Phobius"/>
    </source>
</evidence>
<gene>
    <name evidence="2" type="ORF">DDZ13_14500</name>
</gene>
<evidence type="ECO:0000313" key="2">
    <source>
        <dbReference type="EMBL" id="PXA02994.1"/>
    </source>
</evidence>
<dbReference type="InterPro" id="IPR036259">
    <property type="entry name" value="MFS_trans_sf"/>
</dbReference>
<sequence>MTQDSTLDVQRSKFAAATYLYDRIKAPFYGILEAGWNTFALVIAIRYFDASETHKAFIAGSGPIGFLLTPLTLFIAAHFKARPSLACAVVFGGSALLLLGASAFSTLLLFTLFAVTSQMAAVQHGPLMLQIYTENYTAKERGSRMTVPFILTAAFAILFSYSGGLVLDWKISAYPLIFLAMIVAALTSAYACSRMPSSPLSRDHVGNPWQNFSLIWKDKFFGFLLGSWMLLGLGNLIALPVRVDYLANPKFGINADNTTIAVLMMVIPAIARILSTKMWGYFFDRLHFVTTRNLLNALFLFSIGLFFFSSNLIVLGIAMAFQGLAMGGGKIFWSLWVTKIAPDEKVSSYMSMHMALTGLRGTMAPFLGYWILSQSSPGAVAVIGMSLVTVSIVLFELVRGHERLKT</sequence>
<feature type="transmembrane region" description="Helical" evidence="1">
    <location>
        <begin position="378"/>
        <end position="398"/>
    </location>
</feature>
<evidence type="ECO:0008006" key="4">
    <source>
        <dbReference type="Google" id="ProtNLM"/>
    </source>
</evidence>
<keyword evidence="1" id="KW-0472">Membrane</keyword>
<feature type="transmembrane region" description="Helical" evidence="1">
    <location>
        <begin position="147"/>
        <end position="167"/>
    </location>
</feature>
<dbReference type="InParanoid" id="A0A317ZCS8"/>
<feature type="transmembrane region" description="Helical" evidence="1">
    <location>
        <begin position="173"/>
        <end position="192"/>
    </location>
</feature>